<keyword evidence="2" id="KW-1185">Reference proteome</keyword>
<name>A0A409Y0I6_9AGAR</name>
<dbReference type="OrthoDB" id="2688364at2759"/>
<evidence type="ECO:0000313" key="1">
    <source>
        <dbReference type="EMBL" id="PPQ96491.1"/>
    </source>
</evidence>
<reference evidence="1 2" key="1">
    <citation type="journal article" date="2018" name="Evol. Lett.">
        <title>Horizontal gene cluster transfer increased hallucinogenic mushroom diversity.</title>
        <authorList>
            <person name="Reynolds H.T."/>
            <person name="Vijayakumar V."/>
            <person name="Gluck-Thaler E."/>
            <person name="Korotkin H.B."/>
            <person name="Matheny P.B."/>
            <person name="Slot J.C."/>
        </authorList>
    </citation>
    <scope>NUCLEOTIDE SEQUENCE [LARGE SCALE GENOMIC DNA]</scope>
    <source>
        <strain evidence="1 2">SRW20</strain>
    </source>
</reference>
<dbReference type="AlphaFoldDB" id="A0A409Y0I6"/>
<accession>A0A409Y0I6</accession>
<evidence type="ECO:0000313" key="2">
    <source>
        <dbReference type="Proteomes" id="UP000284706"/>
    </source>
</evidence>
<proteinExistence type="predicted"/>
<dbReference type="Proteomes" id="UP000284706">
    <property type="component" value="Unassembled WGS sequence"/>
</dbReference>
<dbReference type="EMBL" id="NHYE01001365">
    <property type="protein sequence ID" value="PPQ96491.1"/>
    <property type="molecule type" value="Genomic_DNA"/>
</dbReference>
<dbReference type="InParanoid" id="A0A409Y0I6"/>
<organism evidence="1 2">
    <name type="scientific">Gymnopilus dilepis</name>
    <dbReference type="NCBI Taxonomy" id="231916"/>
    <lineage>
        <taxon>Eukaryota</taxon>
        <taxon>Fungi</taxon>
        <taxon>Dikarya</taxon>
        <taxon>Basidiomycota</taxon>
        <taxon>Agaricomycotina</taxon>
        <taxon>Agaricomycetes</taxon>
        <taxon>Agaricomycetidae</taxon>
        <taxon>Agaricales</taxon>
        <taxon>Agaricineae</taxon>
        <taxon>Hymenogastraceae</taxon>
        <taxon>Gymnopilus</taxon>
    </lineage>
</organism>
<gene>
    <name evidence="1" type="ORF">CVT26_010485</name>
</gene>
<sequence>MSVKKMQSALPIDFLGSEIVEQHRFMAKFGAYMRNASYDGLLDEYYERFFNLWFHLWPHDDQETKKADIKRELFYYGLNLPHNSTIWCWGEAMVSLEVELGITFGVCKTLHRATKFKFVWTQALRRIMAIHSVSEASYPLRNLPIKDLERLSRLQERFAELVSRRDEKFILPRNDRILPTGLSEIEETGLRIHTGGVVNDMYLASGGRYLMTLASDNFDFPGSTLFTLWDLGLNLRRNHTTKACARLLERVGNLELQLFFSDPKSDKSLWTVSLELRQSSTMILVHKVCLLSPNTISLFARHEIPTSTSSTSWAVALIPGTCSIIFSFHQNHRFRLRIWNFIEDKVAHLLGPNSFGWEKTSLFPYTDCIFFAFEDRILIYNLPPLQLSIPDTVFKQHRPVLTWVPPLHSPNGFYVDYDNSATFIPPSHTPTSLLRIDAPHLTVLEVEDSSPTCVARFPRKVPLCEDEDPIFITDNRVYAALRGGYMSLCDEKLCFFALDDSSASVSLMNSTLTRGQGGTVDLGFVRTELRAPQGVVINYQDFSPLLGRHCILTPDGTVHILDY</sequence>
<protein>
    <submittedName>
        <fullName evidence="1">Uncharacterized protein</fullName>
    </submittedName>
</protein>
<comment type="caution">
    <text evidence="1">The sequence shown here is derived from an EMBL/GenBank/DDBJ whole genome shotgun (WGS) entry which is preliminary data.</text>
</comment>